<evidence type="ECO:0000313" key="2">
    <source>
        <dbReference type="Proteomes" id="UP000054911"/>
    </source>
</evidence>
<dbReference type="InterPro" id="IPR011990">
    <property type="entry name" value="TPR-like_helical_dom_sf"/>
</dbReference>
<gene>
    <name evidence="1" type="ORF">AWB80_06074</name>
</gene>
<evidence type="ECO:0000313" key="1">
    <source>
        <dbReference type="EMBL" id="SAK87650.1"/>
    </source>
</evidence>
<dbReference type="AlphaFoldDB" id="A0A158CZX9"/>
<comment type="caution">
    <text evidence="1">The sequence shown here is derived from an EMBL/GenBank/DDBJ whole genome shotgun (WGS) entry which is preliminary data.</text>
</comment>
<keyword evidence="2" id="KW-1185">Reference proteome</keyword>
<dbReference type="STRING" id="1777141.AWB80_06074"/>
<dbReference type="OrthoDB" id="8622636at2"/>
<dbReference type="RefSeq" id="WP_061178405.1">
    <property type="nucleotide sequence ID" value="NZ_FCOE02000028.1"/>
</dbReference>
<reference evidence="1" key="1">
    <citation type="submission" date="2016-01" db="EMBL/GenBank/DDBJ databases">
        <authorList>
            <person name="Peeters C."/>
        </authorList>
    </citation>
    <scope>NUCLEOTIDE SEQUENCE [LARGE SCALE GENOMIC DNA]</scope>
    <source>
        <strain evidence="1">LMG 29323</strain>
    </source>
</reference>
<accession>A0A158CZX9</accession>
<organism evidence="1 2">
    <name type="scientific">Caballeronia pedi</name>
    <dbReference type="NCBI Taxonomy" id="1777141"/>
    <lineage>
        <taxon>Bacteria</taxon>
        <taxon>Pseudomonadati</taxon>
        <taxon>Pseudomonadota</taxon>
        <taxon>Betaproteobacteria</taxon>
        <taxon>Burkholderiales</taxon>
        <taxon>Burkholderiaceae</taxon>
        <taxon>Caballeronia</taxon>
    </lineage>
</organism>
<evidence type="ECO:0008006" key="3">
    <source>
        <dbReference type="Google" id="ProtNLM"/>
    </source>
</evidence>
<dbReference type="Proteomes" id="UP000054911">
    <property type="component" value="Unassembled WGS sequence"/>
</dbReference>
<protein>
    <recommendedName>
        <fullName evidence="3">Tetratricopeptide repeat protein</fullName>
    </recommendedName>
</protein>
<dbReference type="Gene3D" id="1.25.40.10">
    <property type="entry name" value="Tetratricopeptide repeat domain"/>
    <property type="match status" value="2"/>
</dbReference>
<proteinExistence type="predicted"/>
<name>A0A158CZX9_9BURK</name>
<dbReference type="EMBL" id="FCOE02000028">
    <property type="protein sequence ID" value="SAK87650.1"/>
    <property type="molecule type" value="Genomic_DNA"/>
</dbReference>
<dbReference type="SUPFAM" id="SSF48452">
    <property type="entry name" value="TPR-like"/>
    <property type="match status" value="1"/>
</dbReference>
<sequence length="825" mass="91608">MAVSKLLIAPIGTCRIHGPLRKGVPRYPVEAHTSRNYGFVHSSAEVLQQLRFMFGTQSVPAHIQRLTFRPDMSTAELEKPYVPADVYVVELSSRKLLTADGYPIQANYTGRYFGDFFADRNRARTFWSMASVEQHAERRAWLDTDPVFRRLSADDRDLLASIFRRVQPDAEVEREMGEIAEIVGKDKLVFVTHVDARTPDGNLIEQRHELIELVKSRTERLGVRCYDPTLAMLELGQANALEQGGRDLTHYTPEFSERLFDDWYVNYLIQRIGPSAPLPIRSRVDPVTAIEAAWSAGDLCGASRRVHAVLRANPAQAGHRMLLARMQSELGDYESAIAHAERSRSESGTTEQADEILMRCNFELGRYAQAYGIAAGLLRGEHETAEILRICALSATRIEERETAIVNWKRFFRLSQDSVEAASAVLELLEASGDEEAVGEWANEVRDALPSHAPSYAVQWKLGVASGNRSALRALAGNAPDLDDQLLLSLASLASSEGFALAAAGLIEAQDADNRNAEVAQWIATQMPQWLLDAERALERNDLLVAVDRIGASCLLDPTNRPAMRAEWTLEKRLQKDVRAAFNERNHQWLADLVDSVAEARLSFPEMDMYRGRAAEALGDVNAAVNYLRRAADQPGAPISARLYLARVAARSDCYKAALEAFEQLASDRHADQAVQNEALRQLGIVRTRCVRAARELNARGAHCEAWALLDLIGGEIDVASERKRVLSSLHARLRLVDSSEASARIAIARTILGLAPGDQVALKAAAVAAMRLQRYTEALPRWQALRRSSENADYIESNIKRCETLIARANRPARAAPRTLVPSD</sequence>